<comment type="similarity">
    <text evidence="2">Belongs to the NHER family.</text>
</comment>
<feature type="domain" description="PDZ" evidence="4">
    <location>
        <begin position="386"/>
        <end position="466"/>
    </location>
</feature>
<dbReference type="SMART" id="SM00228">
    <property type="entry name" value="PDZ"/>
    <property type="match status" value="4"/>
</dbReference>
<dbReference type="EMBL" id="JAHRIP010075488">
    <property type="protein sequence ID" value="MEQ2310100.1"/>
    <property type="molecule type" value="Genomic_DNA"/>
</dbReference>
<feature type="compositionally biased region" description="Low complexity" evidence="3">
    <location>
        <begin position="527"/>
        <end position="536"/>
    </location>
</feature>
<dbReference type="InterPro" id="IPR001478">
    <property type="entry name" value="PDZ"/>
</dbReference>
<reference evidence="5 6" key="1">
    <citation type="submission" date="2021-06" db="EMBL/GenBank/DDBJ databases">
        <authorList>
            <person name="Palmer J.M."/>
        </authorList>
    </citation>
    <scope>NUCLEOTIDE SEQUENCE [LARGE SCALE GENOMIC DNA]</scope>
    <source>
        <strain evidence="5 6">AS_MEX2019</strain>
        <tissue evidence="5">Muscle</tissue>
    </source>
</reference>
<name>A0ABV0ZX30_9TELE</name>
<evidence type="ECO:0000256" key="1">
    <source>
        <dbReference type="ARBA" id="ARBA00022737"/>
    </source>
</evidence>
<gene>
    <name evidence="5" type="ORF">AMECASPLE_005491</name>
</gene>
<evidence type="ECO:0000313" key="5">
    <source>
        <dbReference type="EMBL" id="MEQ2310100.1"/>
    </source>
</evidence>
<feature type="domain" description="PDZ" evidence="4">
    <location>
        <begin position="143"/>
        <end position="223"/>
    </location>
</feature>
<sequence length="544" mass="59806">MPVESWRLQALELDFKLRGADMTTYKPRVISLTKNPGQTFGFYLRVERNEEGHLIRCLEMGGPAELAGMKDGDRILRVNGTFVDGLPHSEVVELVRNGGASVAFHILDESSYKQAKALGVNLSDPQSTPVTNGVAKEASKPKLCYLVKSSSGYGFSLHSFKGEQGLFMAEVVAGGVADNAGVRNEDRLLEVNGENIANSTHDEVVETIKLGGGSVMFLLVDKETDRFYRNKKAKIGSWSATVKFLPLQPRIINMTKGSDGYGFLLREERDQTGHFIRDIDKGSPAEKAGLKDMDRIVTVNGKEVDRCSHEQVVDRIRQGGNKCCFLVVDKATDQMYKQGKISPMLFWDEMKDSNSPPSYNEALNLPAPAQPSTNAKDRKEELRPKLCRMEKTPAGYGFHLNGIEGMNGQYITEVVKGGAADKAGLENDDIMIEVNGKNVEQSTHAEAVEIIRRSGNSLELLVASKNVYSQLKANGVTITPLLLGETPRGKARSAGPPEPNRKEIQEMTEEEARPETPPHREKQRTPSVSSSSSSSSEGSFDERL</sequence>
<protein>
    <recommendedName>
        <fullName evidence="4">PDZ domain-containing protein</fullName>
    </recommendedName>
</protein>
<organism evidence="5 6">
    <name type="scientific">Ameca splendens</name>
    <dbReference type="NCBI Taxonomy" id="208324"/>
    <lineage>
        <taxon>Eukaryota</taxon>
        <taxon>Metazoa</taxon>
        <taxon>Chordata</taxon>
        <taxon>Craniata</taxon>
        <taxon>Vertebrata</taxon>
        <taxon>Euteleostomi</taxon>
        <taxon>Actinopterygii</taxon>
        <taxon>Neopterygii</taxon>
        <taxon>Teleostei</taxon>
        <taxon>Neoteleostei</taxon>
        <taxon>Acanthomorphata</taxon>
        <taxon>Ovalentaria</taxon>
        <taxon>Atherinomorphae</taxon>
        <taxon>Cyprinodontiformes</taxon>
        <taxon>Goodeidae</taxon>
        <taxon>Ameca</taxon>
    </lineage>
</organism>
<dbReference type="InterPro" id="IPR036034">
    <property type="entry name" value="PDZ_sf"/>
</dbReference>
<dbReference type="Gene3D" id="2.30.42.10">
    <property type="match status" value="4"/>
</dbReference>
<evidence type="ECO:0000256" key="2">
    <source>
        <dbReference type="ARBA" id="ARBA00038110"/>
    </source>
</evidence>
<dbReference type="PANTHER" id="PTHR14191">
    <property type="entry name" value="PDZ DOMAIN CONTAINING PROTEIN"/>
    <property type="match status" value="1"/>
</dbReference>
<feature type="region of interest" description="Disordered" evidence="3">
    <location>
        <begin position="486"/>
        <end position="544"/>
    </location>
</feature>
<dbReference type="Proteomes" id="UP001469553">
    <property type="component" value="Unassembled WGS sequence"/>
</dbReference>
<feature type="domain" description="PDZ" evidence="4">
    <location>
        <begin position="251"/>
        <end position="331"/>
    </location>
</feature>
<dbReference type="Pfam" id="PF00595">
    <property type="entry name" value="PDZ"/>
    <property type="match status" value="4"/>
</dbReference>
<dbReference type="SUPFAM" id="SSF50156">
    <property type="entry name" value="PDZ domain-like"/>
    <property type="match status" value="4"/>
</dbReference>
<keyword evidence="6" id="KW-1185">Reference proteome</keyword>
<accession>A0ABV0ZX30</accession>
<evidence type="ECO:0000313" key="6">
    <source>
        <dbReference type="Proteomes" id="UP001469553"/>
    </source>
</evidence>
<evidence type="ECO:0000259" key="4">
    <source>
        <dbReference type="PROSITE" id="PS50106"/>
    </source>
</evidence>
<proteinExistence type="inferred from homology"/>
<dbReference type="InterPro" id="IPR051067">
    <property type="entry name" value="NHER"/>
</dbReference>
<comment type="caution">
    <text evidence="5">The sequence shown here is derived from an EMBL/GenBank/DDBJ whole genome shotgun (WGS) entry which is preliminary data.</text>
</comment>
<feature type="domain" description="PDZ" evidence="4">
    <location>
        <begin position="29"/>
        <end position="110"/>
    </location>
</feature>
<dbReference type="PROSITE" id="PS50106">
    <property type="entry name" value="PDZ"/>
    <property type="match status" value="4"/>
</dbReference>
<evidence type="ECO:0000256" key="3">
    <source>
        <dbReference type="SAM" id="MobiDB-lite"/>
    </source>
</evidence>
<feature type="compositionally biased region" description="Basic and acidic residues" evidence="3">
    <location>
        <begin position="499"/>
        <end position="524"/>
    </location>
</feature>
<dbReference type="CDD" id="cd06768">
    <property type="entry name" value="PDZ_NHERF-like"/>
    <property type="match status" value="4"/>
</dbReference>
<keyword evidence="1" id="KW-0677">Repeat</keyword>
<dbReference type="PANTHER" id="PTHR14191:SF6">
    <property type="entry name" value="NA(+)_H(+) EXCHANGE REGULATORY COFACTOR NHE-RF3-RELATED"/>
    <property type="match status" value="1"/>
</dbReference>